<gene>
    <name evidence="2" type="ORF">SAMN06295973_2990</name>
</gene>
<evidence type="ECO:0000256" key="1">
    <source>
        <dbReference type="SAM" id="Phobius"/>
    </source>
</evidence>
<feature type="transmembrane region" description="Helical" evidence="1">
    <location>
        <begin position="12"/>
        <end position="37"/>
    </location>
</feature>
<keyword evidence="1" id="KW-0812">Transmembrane</keyword>
<name>A0ABY1LNZ1_9MICO</name>
<proteinExistence type="predicted"/>
<dbReference type="Proteomes" id="UP000190827">
    <property type="component" value="Unassembled WGS sequence"/>
</dbReference>
<organism evidence="2 3">
    <name type="scientific">Plantibacter cousiniae</name>
    <name type="common">nom. nud.</name>
    <dbReference type="NCBI Taxonomy" id="199709"/>
    <lineage>
        <taxon>Bacteria</taxon>
        <taxon>Bacillati</taxon>
        <taxon>Actinomycetota</taxon>
        <taxon>Actinomycetes</taxon>
        <taxon>Micrococcales</taxon>
        <taxon>Microbacteriaceae</taxon>
        <taxon>Plantibacter</taxon>
    </lineage>
</organism>
<reference evidence="2 3" key="1">
    <citation type="submission" date="2017-02" db="EMBL/GenBank/DDBJ databases">
        <authorList>
            <person name="Varghese N."/>
            <person name="Submissions S."/>
        </authorList>
    </citation>
    <scope>NUCLEOTIDE SEQUENCE [LARGE SCALE GENOMIC DNA]</scope>
    <source>
        <strain evidence="2 3">VKM Ac-1787</strain>
    </source>
</reference>
<comment type="caution">
    <text evidence="2">The sequence shown here is derived from an EMBL/GenBank/DDBJ whole genome shotgun (WGS) entry which is preliminary data.</text>
</comment>
<evidence type="ECO:0000313" key="2">
    <source>
        <dbReference type="EMBL" id="SKC69713.1"/>
    </source>
</evidence>
<dbReference type="RefSeq" id="WP_079706700.1">
    <property type="nucleotide sequence ID" value="NZ_FUZO01000002.1"/>
</dbReference>
<keyword evidence="1" id="KW-1133">Transmembrane helix</keyword>
<keyword evidence="3" id="KW-1185">Reference proteome</keyword>
<evidence type="ECO:0008006" key="4">
    <source>
        <dbReference type="Google" id="ProtNLM"/>
    </source>
</evidence>
<keyword evidence="1" id="KW-0472">Membrane</keyword>
<accession>A0ABY1LNZ1</accession>
<evidence type="ECO:0000313" key="3">
    <source>
        <dbReference type="Proteomes" id="UP000190827"/>
    </source>
</evidence>
<protein>
    <recommendedName>
        <fullName evidence="4">Camelysin metallo-endopeptidase</fullName>
    </recommendedName>
</protein>
<dbReference type="EMBL" id="FUZO01000002">
    <property type="protein sequence ID" value="SKC69713.1"/>
    <property type="molecule type" value="Genomic_DNA"/>
</dbReference>
<sequence>MTTALSPRSRRLVRWAALPVAVLASGVIVSTASYAAFTSSTDNAGNAWSAGAIALSDDDSGAAMFAADDLQPGSTGVNCIAVTSDGSLSSDIRLYADNAAQTQDLDQHLQLDIVQGAGGGYGSCEDFVPATTGASVYSGTLAGLANTAVDHASGLGSWASVGGGEERVFKVTYTLSPDAPNTVQGGTAAVDLVWEGRTS</sequence>